<evidence type="ECO:0000256" key="1">
    <source>
        <dbReference type="SAM" id="SignalP"/>
    </source>
</evidence>
<comment type="caution">
    <text evidence="2">The sequence shown here is derived from an EMBL/GenBank/DDBJ whole genome shotgun (WGS) entry which is preliminary data.</text>
</comment>
<sequence length="150" mass="15841">MRTKTAVLAAGVATGAIAATLLSGTTAQAYPRIQTIGLHCFGANPNIVGFPFFGGANVTTNSPVRGQISINSDSKDVLPYTTYSTVRVTSLRTNKTQTFRRTWQHSMGDIGGYRIDGIRASGRVKVTVSSVNRGLFQTLTGPTCSGIVTV</sequence>
<accession>H0QZZ6</accession>
<keyword evidence="3" id="KW-1185">Reference proteome</keyword>
<organism evidence="2 3">
    <name type="scientific">Gordonia effusa NBRC 100432</name>
    <dbReference type="NCBI Taxonomy" id="1077974"/>
    <lineage>
        <taxon>Bacteria</taxon>
        <taxon>Bacillati</taxon>
        <taxon>Actinomycetota</taxon>
        <taxon>Actinomycetes</taxon>
        <taxon>Mycobacteriales</taxon>
        <taxon>Gordoniaceae</taxon>
        <taxon>Gordonia</taxon>
    </lineage>
</organism>
<dbReference type="OrthoDB" id="4373845at2"/>
<keyword evidence="1" id="KW-0732">Signal</keyword>
<reference evidence="2 3" key="1">
    <citation type="submission" date="2011-12" db="EMBL/GenBank/DDBJ databases">
        <title>Whole genome shotgun sequence of Gordonia effusa NBRC 100432.</title>
        <authorList>
            <person name="Yoshida I."/>
            <person name="Takarada H."/>
            <person name="Hosoyama A."/>
            <person name="Tsuchikane K."/>
            <person name="Katsumata H."/>
            <person name="Yamazaki S."/>
            <person name="Fujita N."/>
        </authorList>
    </citation>
    <scope>NUCLEOTIDE SEQUENCE [LARGE SCALE GENOMIC DNA]</scope>
    <source>
        <strain evidence="2 3">NBRC 100432</strain>
    </source>
</reference>
<dbReference type="STRING" id="1077974.GOEFS_054_00100"/>
<proteinExistence type="predicted"/>
<dbReference type="RefSeq" id="WP_007317734.1">
    <property type="nucleotide sequence ID" value="NZ_BAEH01000054.1"/>
</dbReference>
<dbReference type="eggNOG" id="ENOG5031VXC">
    <property type="taxonomic scope" value="Bacteria"/>
</dbReference>
<feature type="chain" id="PRO_5039119147" evidence="1">
    <location>
        <begin position="19"/>
        <end position="150"/>
    </location>
</feature>
<dbReference type="AlphaFoldDB" id="H0QZZ6"/>
<dbReference type="Proteomes" id="UP000035034">
    <property type="component" value="Unassembled WGS sequence"/>
</dbReference>
<evidence type="ECO:0000313" key="2">
    <source>
        <dbReference type="EMBL" id="GAB18397.1"/>
    </source>
</evidence>
<dbReference type="EMBL" id="BAEH01000054">
    <property type="protein sequence ID" value="GAB18397.1"/>
    <property type="molecule type" value="Genomic_DNA"/>
</dbReference>
<evidence type="ECO:0000313" key="3">
    <source>
        <dbReference type="Proteomes" id="UP000035034"/>
    </source>
</evidence>
<name>H0QZZ6_9ACTN</name>
<feature type="signal peptide" evidence="1">
    <location>
        <begin position="1"/>
        <end position="18"/>
    </location>
</feature>
<gene>
    <name evidence="2" type="ORF">GOEFS_054_00100</name>
</gene>
<protein>
    <submittedName>
        <fullName evidence="2">Uncharacterized protein</fullName>
    </submittedName>
</protein>